<feature type="transmembrane region" description="Helical" evidence="1">
    <location>
        <begin position="78"/>
        <end position="100"/>
    </location>
</feature>
<keyword evidence="1" id="KW-1133">Transmembrane helix</keyword>
<organism evidence="2">
    <name type="scientific">freshwater metagenome</name>
    <dbReference type="NCBI Taxonomy" id="449393"/>
    <lineage>
        <taxon>unclassified sequences</taxon>
        <taxon>metagenomes</taxon>
        <taxon>ecological metagenomes</taxon>
    </lineage>
</organism>
<evidence type="ECO:0000313" key="2">
    <source>
        <dbReference type="EMBL" id="CAB4937479.1"/>
    </source>
</evidence>
<feature type="transmembrane region" description="Helical" evidence="1">
    <location>
        <begin position="47"/>
        <end position="72"/>
    </location>
</feature>
<accession>A0A6J7J2X8</accession>
<dbReference type="AlphaFoldDB" id="A0A6J7J2X8"/>
<dbReference type="EMBL" id="CAFBNB010000201">
    <property type="protein sequence ID" value="CAB4937479.1"/>
    <property type="molecule type" value="Genomic_DNA"/>
</dbReference>
<dbReference type="InterPro" id="IPR009937">
    <property type="entry name" value="Phage_holin_3_6"/>
</dbReference>
<dbReference type="Pfam" id="PF07332">
    <property type="entry name" value="Phage_holin_3_6"/>
    <property type="match status" value="1"/>
</dbReference>
<proteinExistence type="predicted"/>
<gene>
    <name evidence="2" type="ORF">UFOPK3720_01068</name>
</gene>
<keyword evidence="1" id="KW-0472">Membrane</keyword>
<sequence>MAASGEPSIADLVRKTITDAQKLVRAQIALTQAELTATSESVARAGIFAVLALGCVSLFGIFILVTIAYVFVALGLPTWAGFGIVSLVLLITAIVCGLIARNQAQQIRAPKVALLELAKTRDAIAPVEQSGR</sequence>
<name>A0A6J7J2X8_9ZZZZ</name>
<protein>
    <submittedName>
        <fullName evidence="2">Unannotated protein</fullName>
    </submittedName>
</protein>
<keyword evidence="1" id="KW-0812">Transmembrane</keyword>
<evidence type="ECO:0000256" key="1">
    <source>
        <dbReference type="SAM" id="Phobius"/>
    </source>
</evidence>
<reference evidence="2" key="1">
    <citation type="submission" date="2020-05" db="EMBL/GenBank/DDBJ databases">
        <authorList>
            <person name="Chiriac C."/>
            <person name="Salcher M."/>
            <person name="Ghai R."/>
            <person name="Kavagutti S V."/>
        </authorList>
    </citation>
    <scope>NUCLEOTIDE SEQUENCE</scope>
</reference>